<feature type="region of interest" description="Disordered" evidence="1">
    <location>
        <begin position="227"/>
        <end position="269"/>
    </location>
</feature>
<evidence type="ECO:0000313" key="3">
    <source>
        <dbReference type="Proteomes" id="UP000256970"/>
    </source>
</evidence>
<sequence>MSRTQANQHSLEALSSSLRQLLNNATTLSYLRQWTSSAAALGALVKDSRSLRPLIVSSDLFELLCNSLSLYLRLLVAASTATTAAASTAAPLDAVELEVLLLLACAVLECRTLFGSQDSDRLLEVVDSSGILAAVAAACPAVTALCATGNTQQQADSRISQQGRSQQQQQQRSQIRNKLNLAGAVVELLRVFALLSKHRTSDLQQWQAVLLPAAEVGAAALQALPGPSDTASSISTTATSSGCSSSCGGGGRRNAAASAAAHWAPAPSE</sequence>
<gene>
    <name evidence="2" type="ORF">BQ4739_LOCUS13769</name>
</gene>
<evidence type="ECO:0000313" key="2">
    <source>
        <dbReference type="EMBL" id="SZX73501.1"/>
    </source>
</evidence>
<name>A0A383W7T6_TETOB</name>
<reference evidence="2 3" key="1">
    <citation type="submission" date="2016-10" db="EMBL/GenBank/DDBJ databases">
        <authorList>
            <person name="Cai Z."/>
        </authorList>
    </citation>
    <scope>NUCLEOTIDE SEQUENCE [LARGE SCALE GENOMIC DNA]</scope>
</reference>
<accession>A0A383W7T6</accession>
<dbReference type="AlphaFoldDB" id="A0A383W7T6"/>
<proteinExistence type="predicted"/>
<organism evidence="2 3">
    <name type="scientific">Tetradesmus obliquus</name>
    <name type="common">Green alga</name>
    <name type="synonym">Acutodesmus obliquus</name>
    <dbReference type="NCBI Taxonomy" id="3088"/>
    <lineage>
        <taxon>Eukaryota</taxon>
        <taxon>Viridiplantae</taxon>
        <taxon>Chlorophyta</taxon>
        <taxon>core chlorophytes</taxon>
        <taxon>Chlorophyceae</taxon>
        <taxon>CS clade</taxon>
        <taxon>Sphaeropleales</taxon>
        <taxon>Scenedesmaceae</taxon>
        <taxon>Tetradesmus</taxon>
    </lineage>
</organism>
<feature type="compositionally biased region" description="Low complexity" evidence="1">
    <location>
        <begin position="253"/>
        <end position="269"/>
    </location>
</feature>
<feature type="compositionally biased region" description="Low complexity" evidence="1">
    <location>
        <begin position="227"/>
        <end position="246"/>
    </location>
</feature>
<keyword evidence="3" id="KW-1185">Reference proteome</keyword>
<protein>
    <submittedName>
        <fullName evidence="2">Uncharacterized protein</fullName>
    </submittedName>
</protein>
<evidence type="ECO:0000256" key="1">
    <source>
        <dbReference type="SAM" id="MobiDB-lite"/>
    </source>
</evidence>
<dbReference type="Proteomes" id="UP000256970">
    <property type="component" value="Unassembled WGS sequence"/>
</dbReference>
<dbReference type="EMBL" id="FNXT01001193">
    <property type="protein sequence ID" value="SZX73501.1"/>
    <property type="molecule type" value="Genomic_DNA"/>
</dbReference>